<evidence type="ECO:0000259" key="2">
    <source>
        <dbReference type="Pfam" id="PF12728"/>
    </source>
</evidence>
<dbReference type="Gene3D" id="3.40.190.10">
    <property type="entry name" value="Periplasmic binding protein-like II"/>
    <property type="match status" value="1"/>
</dbReference>
<dbReference type="PANTHER" id="PTHR38431">
    <property type="entry name" value="BLL2305 PROTEIN"/>
    <property type="match status" value="1"/>
</dbReference>
<dbReference type="RefSeq" id="WP_014355100.1">
    <property type="nucleotide sequence ID" value="NC_016894.1"/>
</dbReference>
<reference evidence="3 4" key="2">
    <citation type="journal article" date="2012" name="PLoS ONE">
        <title>An ancient pathway combining carbon dioxide fixation with the generation and utilization of a sodium ion gradient for ATP synthesis.</title>
        <authorList>
            <person name="Poehlein A."/>
            <person name="Schmidt S."/>
            <person name="Kaster A.K."/>
            <person name="Goenrich M."/>
            <person name="Vollmers J."/>
            <person name="Thurmer A."/>
            <person name="Bertsch J."/>
            <person name="Schuchmann K."/>
            <person name="Voigt B."/>
            <person name="Hecker M."/>
            <person name="Daniel R."/>
            <person name="Thauer R.K."/>
            <person name="Gottschalk G."/>
            <person name="Muller V."/>
        </authorList>
    </citation>
    <scope>NUCLEOTIDE SEQUENCE [LARGE SCALE GENOMIC DNA]</scope>
    <source>
        <strain evidence="4">ATCC 29683 / DSM 1030 / JCM 2381 / KCTC 1655 / WB1</strain>
    </source>
</reference>
<dbReference type="HOGENOM" id="CLU_053344_0_0_9"/>
<dbReference type="InterPro" id="IPR041657">
    <property type="entry name" value="HTH_17"/>
</dbReference>
<dbReference type="PANTHER" id="PTHR38431:SF1">
    <property type="entry name" value="BLL2305 PROTEIN"/>
    <property type="match status" value="1"/>
</dbReference>
<protein>
    <submittedName>
        <fullName evidence="3">Molybdate-binding protein</fullName>
    </submittedName>
</protein>
<dbReference type="SUPFAM" id="SSF53850">
    <property type="entry name" value="Periplasmic binding protein-like II"/>
    <property type="match status" value="1"/>
</dbReference>
<name>H6LJU6_ACEWD</name>
<gene>
    <name evidence="3" type="ordered locus">Awo_c07030</name>
</gene>
<dbReference type="KEGG" id="awo:Awo_c07030"/>
<sequence length="328" mass="37419">MEKDLLSAQEVADILKIARNTVYGLIKRGELSSSKVGKQVRIAKGEVEAYLNRTMNTEFNGSVHNERNPLKKSEEYFYQEKDKPFLDLTNEKEIRRREFIICGQDISLDILINHINNQNEALQIYRSYLGSYNGIYALYQGNVNLATAHMWDGEIDNYNSSYIKKMMPGIPALIMRLVKRQQGFYVPKSNPKRIRDWADLRRPDINIVNREKGSGTRILLDEKLSLEGIMGDQINGYFRECKSHLAVANIVARGGADVGIGCETGCMSIPGVDFIPLQTESYDLVIRKSDAQKQPYQMILEIITSDSFKIDLQSIYHYDTSETGKIIK</sequence>
<dbReference type="eggNOG" id="COG1910">
    <property type="taxonomic scope" value="Bacteria"/>
</dbReference>
<dbReference type="STRING" id="931626.Awo_c07030"/>
<proteinExistence type="predicted"/>
<dbReference type="Proteomes" id="UP000007177">
    <property type="component" value="Chromosome"/>
</dbReference>
<keyword evidence="4" id="KW-1185">Reference proteome</keyword>
<organism evidence="3 4">
    <name type="scientific">Acetobacterium woodii (strain ATCC 29683 / DSM 1030 / JCM 2381 / KCTC 1655 / WB1)</name>
    <dbReference type="NCBI Taxonomy" id="931626"/>
    <lineage>
        <taxon>Bacteria</taxon>
        <taxon>Bacillati</taxon>
        <taxon>Bacillota</taxon>
        <taxon>Clostridia</taxon>
        <taxon>Eubacteriales</taxon>
        <taxon>Eubacteriaceae</taxon>
        <taxon>Acetobacterium</taxon>
    </lineage>
</organism>
<accession>H6LJU6</accession>
<feature type="domain" description="Helix-turn-helix" evidence="2">
    <location>
        <begin position="5"/>
        <end position="53"/>
    </location>
</feature>
<dbReference type="EMBL" id="CP002987">
    <property type="protein sequence ID" value="AFA47497.1"/>
    <property type="molecule type" value="Genomic_DNA"/>
</dbReference>
<dbReference type="eggNOG" id="COG3311">
    <property type="taxonomic scope" value="Bacteria"/>
</dbReference>
<dbReference type="InterPro" id="IPR024370">
    <property type="entry name" value="PBP_domain"/>
</dbReference>
<dbReference type="GO" id="GO:0003677">
    <property type="term" value="F:DNA binding"/>
    <property type="evidence" value="ECO:0007669"/>
    <property type="project" value="InterPro"/>
</dbReference>
<evidence type="ECO:0000259" key="1">
    <source>
        <dbReference type="Pfam" id="PF12727"/>
    </source>
</evidence>
<evidence type="ECO:0000313" key="4">
    <source>
        <dbReference type="Proteomes" id="UP000007177"/>
    </source>
</evidence>
<reference evidence="4" key="1">
    <citation type="submission" date="2011-07" db="EMBL/GenBank/DDBJ databases">
        <title>Complete genome sequence of Acetobacterium woodii.</title>
        <authorList>
            <person name="Poehlein A."/>
            <person name="Schmidt S."/>
            <person name="Kaster A.-K."/>
            <person name="Goenrich M."/>
            <person name="Vollmers J."/>
            <person name="Thuermer A."/>
            <person name="Gottschalk G."/>
            <person name="Thauer R.K."/>
            <person name="Daniel R."/>
            <person name="Mueller V."/>
        </authorList>
    </citation>
    <scope>NUCLEOTIDE SEQUENCE [LARGE SCALE GENOMIC DNA]</scope>
    <source>
        <strain evidence="4">ATCC 29683 / DSM 1030 / JCM 2381 / KCTC 1655 / WB1</strain>
    </source>
</reference>
<dbReference type="Pfam" id="PF12728">
    <property type="entry name" value="HTH_17"/>
    <property type="match status" value="1"/>
</dbReference>
<dbReference type="NCBIfam" id="TIGR01764">
    <property type="entry name" value="excise"/>
    <property type="match status" value="1"/>
</dbReference>
<evidence type="ECO:0000313" key="3">
    <source>
        <dbReference type="EMBL" id="AFA47497.1"/>
    </source>
</evidence>
<feature type="domain" description="PBP" evidence="1">
    <location>
        <begin position="113"/>
        <end position="303"/>
    </location>
</feature>
<dbReference type="AlphaFoldDB" id="H6LJU6"/>
<dbReference type="Pfam" id="PF12727">
    <property type="entry name" value="PBP_like"/>
    <property type="match status" value="1"/>
</dbReference>
<dbReference type="InterPro" id="IPR010093">
    <property type="entry name" value="SinI_DNA-bd"/>
</dbReference>